<dbReference type="Proteomes" id="UP000240493">
    <property type="component" value="Unassembled WGS sequence"/>
</dbReference>
<proteinExistence type="predicted"/>
<dbReference type="PANTHER" id="PTHR38248">
    <property type="entry name" value="FUNK1 6"/>
    <property type="match status" value="1"/>
</dbReference>
<evidence type="ECO:0000259" key="10">
    <source>
        <dbReference type="PROSITE" id="PS50011"/>
    </source>
</evidence>
<dbReference type="InterPro" id="IPR040976">
    <property type="entry name" value="Pkinase_fungal"/>
</dbReference>
<reference evidence="11 12" key="1">
    <citation type="submission" date="2016-07" db="EMBL/GenBank/DDBJ databases">
        <title>Multiple horizontal gene transfer events from other fungi enriched the ability of initially mycotrophic Trichoderma (Ascomycota) to feed on dead plant biomass.</title>
        <authorList>
            <consortium name="DOE Joint Genome Institute"/>
            <person name="Aerts A."/>
            <person name="Atanasova L."/>
            <person name="Chenthamara K."/>
            <person name="Zhang J."/>
            <person name="Grujic M."/>
            <person name="Henrissat B."/>
            <person name="Kuo A."/>
            <person name="Salamov A."/>
            <person name="Lipzen A."/>
            <person name="Labutti K."/>
            <person name="Barry K."/>
            <person name="Miao Y."/>
            <person name="Rahimi M.J."/>
            <person name="Shen Q."/>
            <person name="Grigoriev I.V."/>
            <person name="Kubicek C.P."/>
            <person name="Druzhinina I.S."/>
        </authorList>
    </citation>
    <scope>NUCLEOTIDE SEQUENCE [LARGE SCALE GENOMIC DNA]</scope>
    <source>
        <strain evidence="11 12">CBS 433.97</strain>
    </source>
</reference>
<dbReference type="GO" id="GO:0004674">
    <property type="term" value="F:protein serine/threonine kinase activity"/>
    <property type="evidence" value="ECO:0007669"/>
    <property type="project" value="UniProtKB-EC"/>
</dbReference>
<dbReference type="STRING" id="1042311.A0A2T3ZEN5"/>
<dbReference type="AlphaFoldDB" id="A0A2T3ZEN5"/>
<evidence type="ECO:0000313" key="12">
    <source>
        <dbReference type="Proteomes" id="UP000240493"/>
    </source>
</evidence>
<dbReference type="SUPFAM" id="SSF56112">
    <property type="entry name" value="Protein kinase-like (PK-like)"/>
    <property type="match status" value="1"/>
</dbReference>
<comment type="catalytic activity">
    <reaction evidence="8">
        <text>L-threonyl-[protein] + ATP = O-phospho-L-threonyl-[protein] + ADP + H(+)</text>
        <dbReference type="Rhea" id="RHEA:46608"/>
        <dbReference type="Rhea" id="RHEA-COMP:11060"/>
        <dbReference type="Rhea" id="RHEA-COMP:11605"/>
        <dbReference type="ChEBI" id="CHEBI:15378"/>
        <dbReference type="ChEBI" id="CHEBI:30013"/>
        <dbReference type="ChEBI" id="CHEBI:30616"/>
        <dbReference type="ChEBI" id="CHEBI:61977"/>
        <dbReference type="ChEBI" id="CHEBI:456216"/>
        <dbReference type="EC" id="2.7.11.1"/>
    </reaction>
</comment>
<sequence length="684" mass="78146">MSTLKEALEAKETSEALNTLTFAVPAADSQCSTELLLQTPQRLLGVPSSDTPFTFSSASQQGDEQTRKLVDHRVWEEIRTSTYRDAKGFHQKYFEDKDWSGRAQAVCESIKTQHIDNKWVNLNDSPNQTQILDWIFALQNNHLSEEQRHYCSTNSTKEITGGEVYRQIDLVVRRKNREPSDAECLRKDIAVIGELKASNHDGVKKPLIQLAVYARDVFANQPTRRYLHAFTICGNKMELWVFDRSGCYSPGPFNIHEHPDRFIRVLSGYIMMNDDDLGLDTFIKRESDSYFMSIDGSGCKRQRLQLNPVPLTHQRAIVSRATSCFLAKHPESNDYDHVAKFSWPSSQRKSEIDFFNIADQRGVQGIARLIGHYDITNIDDIRSGITFTKRYSFKGTASGVSSFSRLLFQPQHSLKRNRSSTEIATKRSMKRKLVDENLKPKRSRFQSQRSDLQNEVTYLARESYGSRSIGSSDSLFDNRTFRCLVFSPAGRPIYQYQSPLELLEALCDGIKAHQSLYSKGNILHRDISENNIIITDLKKDGFSGILIDLDLAKELGSGRSGARCRTGRMEFMAIEVLRDTDHTYRHDLESFLYVLLWQCIRRGWEFVGRTLSKPSQLTGWYTGTFEDIARNKQGNMDEIAFEKLRSILFPIKGDALFTRTPSDSSDLYGPMVNAFGEMIARMMS</sequence>
<evidence type="ECO:0000256" key="9">
    <source>
        <dbReference type="ARBA" id="ARBA00048679"/>
    </source>
</evidence>
<dbReference type="EC" id="2.7.11.1" evidence="3"/>
<dbReference type="Pfam" id="PF17667">
    <property type="entry name" value="Pkinase_fungal"/>
    <property type="match status" value="1"/>
</dbReference>
<dbReference type="Gene3D" id="1.10.510.10">
    <property type="entry name" value="Transferase(Phosphotransferase) domain 1"/>
    <property type="match status" value="1"/>
</dbReference>
<evidence type="ECO:0000256" key="1">
    <source>
        <dbReference type="ARBA" id="ARBA00003747"/>
    </source>
</evidence>
<dbReference type="PROSITE" id="PS00109">
    <property type="entry name" value="PROTEIN_KINASE_TYR"/>
    <property type="match status" value="1"/>
</dbReference>
<keyword evidence="12" id="KW-1185">Reference proteome</keyword>
<comment type="subunit">
    <text evidence="2">Component of the EKC/KEOPS complex composed of at least BUD32, CGI121, GON7, KAE1 and PCC1; the whole complex dimerizes.</text>
</comment>
<evidence type="ECO:0000256" key="8">
    <source>
        <dbReference type="ARBA" id="ARBA00047899"/>
    </source>
</evidence>
<evidence type="ECO:0000256" key="7">
    <source>
        <dbReference type="ARBA" id="ARBA00033194"/>
    </source>
</evidence>
<accession>A0A2T3ZEN5</accession>
<dbReference type="OrthoDB" id="5584477at2759"/>
<protein>
    <recommendedName>
        <fullName evidence="5">EKC/KEOPS complex subunit BUD32</fullName>
        <ecNumber evidence="3">2.7.11.1</ecNumber>
    </recommendedName>
    <alternativeName>
        <fullName evidence="6 7">Atypical Serine/threonine protein kinase BUD32</fullName>
    </alternativeName>
    <alternativeName>
        <fullName evidence="4">EKC/KEOPS complex subunit bud32</fullName>
    </alternativeName>
</protein>
<evidence type="ECO:0000256" key="3">
    <source>
        <dbReference type="ARBA" id="ARBA00012513"/>
    </source>
</evidence>
<comment type="catalytic activity">
    <reaction evidence="9">
        <text>L-seryl-[protein] + ATP = O-phospho-L-seryl-[protein] + ADP + H(+)</text>
        <dbReference type="Rhea" id="RHEA:17989"/>
        <dbReference type="Rhea" id="RHEA-COMP:9863"/>
        <dbReference type="Rhea" id="RHEA-COMP:11604"/>
        <dbReference type="ChEBI" id="CHEBI:15378"/>
        <dbReference type="ChEBI" id="CHEBI:29999"/>
        <dbReference type="ChEBI" id="CHEBI:30616"/>
        <dbReference type="ChEBI" id="CHEBI:83421"/>
        <dbReference type="ChEBI" id="CHEBI:456216"/>
        <dbReference type="EC" id="2.7.11.1"/>
    </reaction>
</comment>
<dbReference type="InterPro" id="IPR000719">
    <property type="entry name" value="Prot_kinase_dom"/>
</dbReference>
<evidence type="ECO:0000313" key="11">
    <source>
        <dbReference type="EMBL" id="PTB43266.1"/>
    </source>
</evidence>
<dbReference type="PANTHER" id="PTHR38248:SF2">
    <property type="entry name" value="FUNK1 11"/>
    <property type="match status" value="1"/>
</dbReference>
<organism evidence="11 12">
    <name type="scientific">Trichoderma asperellum (strain ATCC 204424 / CBS 433.97 / NBRC 101777)</name>
    <dbReference type="NCBI Taxonomy" id="1042311"/>
    <lineage>
        <taxon>Eukaryota</taxon>
        <taxon>Fungi</taxon>
        <taxon>Dikarya</taxon>
        <taxon>Ascomycota</taxon>
        <taxon>Pezizomycotina</taxon>
        <taxon>Sordariomycetes</taxon>
        <taxon>Hypocreomycetidae</taxon>
        <taxon>Hypocreales</taxon>
        <taxon>Hypocreaceae</taxon>
        <taxon>Trichoderma</taxon>
    </lineage>
</organism>
<dbReference type="InterPro" id="IPR008266">
    <property type="entry name" value="Tyr_kinase_AS"/>
</dbReference>
<dbReference type="GO" id="GO:0005524">
    <property type="term" value="F:ATP binding"/>
    <property type="evidence" value="ECO:0007669"/>
    <property type="project" value="InterPro"/>
</dbReference>
<dbReference type="PROSITE" id="PS50011">
    <property type="entry name" value="PROTEIN_KINASE_DOM"/>
    <property type="match status" value="1"/>
</dbReference>
<gene>
    <name evidence="11" type="ORF">M441DRAFT_25318</name>
</gene>
<evidence type="ECO:0000256" key="5">
    <source>
        <dbReference type="ARBA" id="ARBA00019973"/>
    </source>
</evidence>
<dbReference type="EMBL" id="KZ679259">
    <property type="protein sequence ID" value="PTB43266.1"/>
    <property type="molecule type" value="Genomic_DNA"/>
</dbReference>
<dbReference type="InterPro" id="IPR011009">
    <property type="entry name" value="Kinase-like_dom_sf"/>
</dbReference>
<name>A0A2T3ZEN5_TRIA4</name>
<evidence type="ECO:0000256" key="4">
    <source>
        <dbReference type="ARBA" id="ARBA00013948"/>
    </source>
</evidence>
<comment type="function">
    <text evidence="1">Component of the EKC/KEOPS complex that is required for the formation of a threonylcarbamoyl group on adenosine at position 37 (t(6)A37) in tRNAs that read codons beginning with adenine. The complex is probably involved in the transfer of the threonylcarbamoyl moiety of threonylcarbamoyl-AMP (TC-AMP) to the N6 group of A37. BUD32 has ATPase activity in the context of the EKC/KEOPS complex and likely plays a supporting role to the catalytic subunit KAE1. The EKC/KEOPS complex also promotes both telomere uncapping and telomere elongation. The complex is required for efficient recruitment of transcriptional coactivators.</text>
</comment>
<feature type="domain" description="Protein kinase" evidence="10">
    <location>
        <begin position="355"/>
        <end position="684"/>
    </location>
</feature>
<evidence type="ECO:0000256" key="6">
    <source>
        <dbReference type="ARBA" id="ARBA00030980"/>
    </source>
</evidence>
<evidence type="ECO:0000256" key="2">
    <source>
        <dbReference type="ARBA" id="ARBA00011534"/>
    </source>
</evidence>